<dbReference type="AlphaFoldDB" id="A0A5N5X677"/>
<gene>
    <name evidence="2" type="ORF">BDV29DRAFT_200333</name>
</gene>
<evidence type="ECO:0000313" key="2">
    <source>
        <dbReference type="EMBL" id="KAB8076248.1"/>
    </source>
</evidence>
<feature type="transmembrane region" description="Helical" evidence="1">
    <location>
        <begin position="35"/>
        <end position="59"/>
    </location>
</feature>
<reference evidence="2 3" key="1">
    <citation type="submission" date="2019-04" db="EMBL/GenBank/DDBJ databases">
        <title>Friends and foes A comparative genomics study of 23 Aspergillus species from section Flavi.</title>
        <authorList>
            <consortium name="DOE Joint Genome Institute"/>
            <person name="Kjaerbolling I."/>
            <person name="Vesth T."/>
            <person name="Frisvad J.C."/>
            <person name="Nybo J.L."/>
            <person name="Theobald S."/>
            <person name="Kildgaard S."/>
            <person name="Isbrandt T."/>
            <person name="Kuo A."/>
            <person name="Sato A."/>
            <person name="Lyhne E.K."/>
            <person name="Kogle M.E."/>
            <person name="Wiebenga A."/>
            <person name="Kun R.S."/>
            <person name="Lubbers R.J."/>
            <person name="Makela M.R."/>
            <person name="Barry K."/>
            <person name="Chovatia M."/>
            <person name="Clum A."/>
            <person name="Daum C."/>
            <person name="Haridas S."/>
            <person name="He G."/>
            <person name="LaButti K."/>
            <person name="Lipzen A."/>
            <person name="Mondo S."/>
            <person name="Riley R."/>
            <person name="Salamov A."/>
            <person name="Simmons B.A."/>
            <person name="Magnuson J.K."/>
            <person name="Henrissat B."/>
            <person name="Mortensen U.H."/>
            <person name="Larsen T.O."/>
            <person name="Devries R.P."/>
            <person name="Grigoriev I.V."/>
            <person name="Machida M."/>
            <person name="Baker S.E."/>
            <person name="Andersen M.R."/>
        </authorList>
    </citation>
    <scope>NUCLEOTIDE SEQUENCE [LARGE SCALE GENOMIC DNA]</scope>
    <source>
        <strain evidence="2 3">CBS 151.66</strain>
    </source>
</reference>
<keyword evidence="3" id="KW-1185">Reference proteome</keyword>
<evidence type="ECO:0000256" key="1">
    <source>
        <dbReference type="SAM" id="Phobius"/>
    </source>
</evidence>
<keyword evidence="1" id="KW-0472">Membrane</keyword>
<organism evidence="2 3">
    <name type="scientific">Aspergillus leporis</name>
    <dbReference type="NCBI Taxonomy" id="41062"/>
    <lineage>
        <taxon>Eukaryota</taxon>
        <taxon>Fungi</taxon>
        <taxon>Dikarya</taxon>
        <taxon>Ascomycota</taxon>
        <taxon>Pezizomycotina</taxon>
        <taxon>Eurotiomycetes</taxon>
        <taxon>Eurotiomycetidae</taxon>
        <taxon>Eurotiales</taxon>
        <taxon>Aspergillaceae</taxon>
        <taxon>Aspergillus</taxon>
        <taxon>Aspergillus subgen. Circumdati</taxon>
    </lineage>
</organism>
<feature type="transmembrane region" description="Helical" evidence="1">
    <location>
        <begin position="113"/>
        <end position="136"/>
    </location>
</feature>
<name>A0A5N5X677_9EURO</name>
<protein>
    <submittedName>
        <fullName evidence="2">Uncharacterized protein</fullName>
    </submittedName>
</protein>
<feature type="transmembrane region" description="Helical" evidence="1">
    <location>
        <begin position="552"/>
        <end position="576"/>
    </location>
</feature>
<dbReference type="Proteomes" id="UP000326565">
    <property type="component" value="Unassembled WGS sequence"/>
</dbReference>
<evidence type="ECO:0000313" key="3">
    <source>
        <dbReference type="Proteomes" id="UP000326565"/>
    </source>
</evidence>
<proteinExistence type="predicted"/>
<dbReference type="OrthoDB" id="3540210at2759"/>
<accession>A0A5N5X677</accession>
<keyword evidence="1" id="KW-1133">Transmembrane helix</keyword>
<keyword evidence="1" id="KW-0812">Transmembrane</keyword>
<dbReference type="EMBL" id="ML732183">
    <property type="protein sequence ID" value="KAB8076248.1"/>
    <property type="molecule type" value="Genomic_DNA"/>
</dbReference>
<sequence length="665" mass="72945">MSDTIKVYTGAWVNWSHGLLRGATLTLPQEYAGMLMAFLAIFVSFAGTMMWRIICFLIHQAYTTRPPEARDFLHHTRQVILRNSGSGAAAAWSFTSLAWAVGRKAPRALFRTLPLIIIALLNVALFGISGVFTAYVTKVPGNTTVVLGPHCGGFDLTVRTLLQNSIFLSKTLEDTKQAATYANQCYQGRSSLACGTYVRQSLPFATNKNASCPFAKGLCRINDQSAFAMDTGLLDSHDDFGINASPETRVKFRRVTTCAPIKGTDFASTRNDSYGRGLVVDINAGMTPKWLEIGNNWTFSYITRLAVDGVSGYTLSAIQSQADPTGFLHATGNMWEPDPRLNQTDADLTLMMLAQNDVYYATKSDDAWMPAHNELGTTGTYESDSFVNLLGCIDQYQFCNPNQPGDAGCSKVAAIQTVYKDMINRFSTLNFNLAQVTTIGRFLANAPLRTMFYAVHGRDDSALDIASKLYNGIQYEVPPNQWQIEVSSWFALSLAKEQAWAVEWATTPQNFATRGPDEEQPWDYSPAMSEIDQYQCRNQLVHNSGEYKSLSVLGMGIILGLGGLIIILGLFLDTLVGRFQRGKRGYLREQWETEETLVLHKSAYRALGVSTNWADEVPPSSVFAGLSSAPADYHSVPLDGAGPEGKSSGGIVVAEQYGVNRDAAV</sequence>